<reference evidence="2 3" key="1">
    <citation type="submission" date="2020-04" db="EMBL/GenBank/DDBJ databases">
        <authorList>
            <person name="De Canck E."/>
        </authorList>
    </citation>
    <scope>NUCLEOTIDE SEQUENCE [LARGE SCALE GENOMIC DNA]</scope>
    <source>
        <strain evidence="2 3">LMG 27177</strain>
    </source>
</reference>
<dbReference type="EC" id="2.1.1.163" evidence="2"/>
<protein>
    <submittedName>
        <fullName evidence="2">2-methoxy-6-polyprenyl-1,4-benzoquinol methylase, mitochondrial</fullName>
        <ecNumber evidence="2">2.1.1.163</ecNumber>
    </submittedName>
</protein>
<evidence type="ECO:0000259" key="1">
    <source>
        <dbReference type="Pfam" id="PF08241"/>
    </source>
</evidence>
<dbReference type="Pfam" id="PF08241">
    <property type="entry name" value="Methyltransf_11"/>
    <property type="match status" value="1"/>
</dbReference>
<dbReference type="AlphaFoldDB" id="A0A6J5H5E8"/>
<feature type="domain" description="Methyltransferase type 11" evidence="1">
    <location>
        <begin position="49"/>
        <end position="140"/>
    </location>
</feature>
<dbReference type="InterPro" id="IPR029063">
    <property type="entry name" value="SAM-dependent_MTases_sf"/>
</dbReference>
<keyword evidence="2" id="KW-0808">Transferase</keyword>
<dbReference type="SUPFAM" id="SSF53335">
    <property type="entry name" value="S-adenosyl-L-methionine-dependent methyltransferases"/>
    <property type="match status" value="1"/>
</dbReference>
<dbReference type="Gene3D" id="3.40.50.150">
    <property type="entry name" value="Vaccinia Virus protein VP39"/>
    <property type="match status" value="1"/>
</dbReference>
<proteinExistence type="predicted"/>
<dbReference type="CDD" id="cd02440">
    <property type="entry name" value="AdoMet_MTases"/>
    <property type="match status" value="1"/>
</dbReference>
<name>A0A6J5H5E8_9BURK</name>
<dbReference type="EMBL" id="CADIKI010000051">
    <property type="protein sequence ID" value="CAB3810874.1"/>
    <property type="molecule type" value="Genomic_DNA"/>
</dbReference>
<accession>A0A6J5H5E8</accession>
<dbReference type="PANTHER" id="PTHR43591">
    <property type="entry name" value="METHYLTRANSFERASE"/>
    <property type="match status" value="1"/>
</dbReference>
<dbReference type="GO" id="GO:0008757">
    <property type="term" value="F:S-adenosylmethionine-dependent methyltransferase activity"/>
    <property type="evidence" value="ECO:0007669"/>
    <property type="project" value="InterPro"/>
</dbReference>
<evidence type="ECO:0000313" key="2">
    <source>
        <dbReference type="EMBL" id="CAB3810874.1"/>
    </source>
</evidence>
<dbReference type="GO" id="GO:0032259">
    <property type="term" value="P:methylation"/>
    <property type="evidence" value="ECO:0007669"/>
    <property type="project" value="UniProtKB-KW"/>
</dbReference>
<gene>
    <name evidence="2" type="primary">COQ5_4</name>
    <name evidence="2" type="ORF">LMG27177_07551</name>
</gene>
<dbReference type="GO" id="GO:0043770">
    <property type="term" value="F:demethylmenaquinone methyltransferase activity"/>
    <property type="evidence" value="ECO:0007669"/>
    <property type="project" value="UniProtKB-EC"/>
</dbReference>
<dbReference type="PANTHER" id="PTHR43591:SF24">
    <property type="entry name" value="2-METHOXY-6-POLYPRENYL-1,4-BENZOQUINOL METHYLASE, MITOCHONDRIAL"/>
    <property type="match status" value="1"/>
</dbReference>
<dbReference type="Proteomes" id="UP000494252">
    <property type="component" value="Unassembled WGS sequence"/>
</dbReference>
<organism evidence="2 3">
    <name type="scientific">Paraburkholderia fynbosensis</name>
    <dbReference type="NCBI Taxonomy" id="1200993"/>
    <lineage>
        <taxon>Bacteria</taxon>
        <taxon>Pseudomonadati</taxon>
        <taxon>Pseudomonadota</taxon>
        <taxon>Betaproteobacteria</taxon>
        <taxon>Burkholderiales</taxon>
        <taxon>Burkholderiaceae</taxon>
        <taxon>Paraburkholderia</taxon>
    </lineage>
</organism>
<keyword evidence="2" id="KW-0489">Methyltransferase</keyword>
<dbReference type="RefSeq" id="WP_175166453.1">
    <property type="nucleotide sequence ID" value="NZ_CADIKI010000051.1"/>
</dbReference>
<dbReference type="InterPro" id="IPR013216">
    <property type="entry name" value="Methyltransf_11"/>
</dbReference>
<sequence length="271" mass="29215">MGQVDFSAFEHEGWERVAQAYHEYFGGLTAQSNHAMLEVLGIQRGSRFLDVASGPGYLAAAAKRRGADVAGVDFSVAMVEKARRVFPGLEFRIGDAEDLPFPDQSFGAVGISFGMLHFAQPERALAEAFRVLQPGGRIAFTVWATPDKAVGFAMVLNAVEKHGTTDVPVPSGPPFFRLSDLEESKRILLDAGFVQPQVREVDLTLVLHLPETPFHALMRGGVRVAAMLNAQTPAALASIEQAVAHDAEAYRNDAGELRIPMTCVLASALKA</sequence>
<keyword evidence="3" id="KW-1185">Reference proteome</keyword>
<evidence type="ECO:0000313" key="3">
    <source>
        <dbReference type="Proteomes" id="UP000494252"/>
    </source>
</evidence>